<evidence type="ECO:0008006" key="3">
    <source>
        <dbReference type="Google" id="ProtNLM"/>
    </source>
</evidence>
<reference evidence="1 2" key="2">
    <citation type="journal article" date="2022" name="Arch. Microbiol.">
        <title>Rhodococcus pseudokoreensis sp. nov. isolated from the rhizosphere of young M26 apple rootstocks.</title>
        <authorList>
            <person name="Kampfer P."/>
            <person name="Glaeser S.P."/>
            <person name="Blom J."/>
            <person name="Wolf J."/>
            <person name="Benning S."/>
            <person name="Schloter M."/>
            <person name="Neumann-Schaal M."/>
        </authorList>
    </citation>
    <scope>NUCLEOTIDE SEQUENCE [LARGE SCALE GENOMIC DNA]</scope>
    <source>
        <strain evidence="1 2">R79</strain>
    </source>
</reference>
<evidence type="ECO:0000313" key="2">
    <source>
        <dbReference type="Proteomes" id="UP000662986"/>
    </source>
</evidence>
<protein>
    <recommendedName>
        <fullName evidence="3">DUF3263 domain-containing protein</fullName>
    </recommendedName>
</protein>
<reference evidence="1 2" key="1">
    <citation type="journal article" date="2021" name="Microbiol. Resour. Announc.">
        <title>Complete Genome Sequences of Two Rhodococcus sp. Strains with Large and Linear Chromosomes, Isolated from Apple Rhizosphere.</title>
        <authorList>
            <person name="Benning S."/>
            <person name="Brugnone N."/>
            <person name="Siani R."/>
            <person name="Kublik S."/>
            <person name="Schloter M."/>
            <person name="Rad V."/>
        </authorList>
    </citation>
    <scope>NUCLEOTIDE SEQUENCE [LARGE SCALE GENOMIC DNA]</scope>
    <source>
        <strain evidence="1 2">R79</strain>
    </source>
</reference>
<sequence>MMAEKVGDELIAFGRTWAPFGGPSAEDVFVTFGMSRNTYYNKLARVLRARPEADLGELLALCYRREPASAAI</sequence>
<accession>A0A974W4Y8</accession>
<gene>
    <name evidence="1" type="ORF">JWS13_19825</name>
</gene>
<organism evidence="1 2">
    <name type="scientific">Rhodococcus pseudokoreensis</name>
    <dbReference type="NCBI Taxonomy" id="2811421"/>
    <lineage>
        <taxon>Bacteria</taxon>
        <taxon>Bacillati</taxon>
        <taxon>Actinomycetota</taxon>
        <taxon>Actinomycetes</taxon>
        <taxon>Mycobacteriales</taxon>
        <taxon>Nocardiaceae</taxon>
        <taxon>Rhodococcus</taxon>
    </lineage>
</organism>
<dbReference type="Proteomes" id="UP000662986">
    <property type="component" value="Chromosome"/>
</dbReference>
<proteinExistence type="predicted"/>
<keyword evidence="2" id="KW-1185">Reference proteome</keyword>
<dbReference type="EMBL" id="CP070619">
    <property type="protein sequence ID" value="QSE90712.1"/>
    <property type="molecule type" value="Genomic_DNA"/>
</dbReference>
<evidence type="ECO:0000313" key="1">
    <source>
        <dbReference type="EMBL" id="QSE90712.1"/>
    </source>
</evidence>
<name>A0A974W4Y8_9NOCA</name>